<gene>
    <name evidence="2" type="ORF">K503DRAFT_773338</name>
</gene>
<evidence type="ECO:0000313" key="3">
    <source>
        <dbReference type="Proteomes" id="UP000092154"/>
    </source>
</evidence>
<proteinExistence type="predicted"/>
<feature type="region of interest" description="Disordered" evidence="1">
    <location>
        <begin position="1"/>
        <end position="26"/>
    </location>
</feature>
<keyword evidence="3" id="KW-1185">Reference proteome</keyword>
<evidence type="ECO:0000313" key="2">
    <source>
        <dbReference type="EMBL" id="OAX35575.1"/>
    </source>
</evidence>
<name>A0A1B7MSK2_9AGAM</name>
<dbReference type="Proteomes" id="UP000092154">
    <property type="component" value="Unassembled WGS sequence"/>
</dbReference>
<dbReference type="AlphaFoldDB" id="A0A1B7MSK2"/>
<organism evidence="2 3">
    <name type="scientific">Rhizopogon vinicolor AM-OR11-026</name>
    <dbReference type="NCBI Taxonomy" id="1314800"/>
    <lineage>
        <taxon>Eukaryota</taxon>
        <taxon>Fungi</taxon>
        <taxon>Dikarya</taxon>
        <taxon>Basidiomycota</taxon>
        <taxon>Agaricomycotina</taxon>
        <taxon>Agaricomycetes</taxon>
        <taxon>Agaricomycetidae</taxon>
        <taxon>Boletales</taxon>
        <taxon>Suillineae</taxon>
        <taxon>Rhizopogonaceae</taxon>
        <taxon>Rhizopogon</taxon>
    </lineage>
</organism>
<reference evidence="2 3" key="1">
    <citation type="submission" date="2016-06" db="EMBL/GenBank/DDBJ databases">
        <title>Comparative genomics of the ectomycorrhizal sister species Rhizopogon vinicolor and Rhizopogon vesiculosus (Basidiomycota: Boletales) reveals a divergence of the mating type B locus.</title>
        <authorList>
            <consortium name="DOE Joint Genome Institute"/>
            <person name="Mujic A.B."/>
            <person name="Kuo A."/>
            <person name="Tritt A."/>
            <person name="Lipzen A."/>
            <person name="Chen C."/>
            <person name="Johnson J."/>
            <person name="Sharma A."/>
            <person name="Barry K."/>
            <person name="Grigoriev I.V."/>
            <person name="Spatafora J.W."/>
        </authorList>
    </citation>
    <scope>NUCLEOTIDE SEQUENCE [LARGE SCALE GENOMIC DNA]</scope>
    <source>
        <strain evidence="2 3">AM-OR11-026</strain>
    </source>
</reference>
<dbReference type="InParanoid" id="A0A1B7MSK2"/>
<feature type="compositionally biased region" description="Polar residues" evidence="1">
    <location>
        <begin position="117"/>
        <end position="132"/>
    </location>
</feature>
<protein>
    <submittedName>
        <fullName evidence="2">Uncharacterized protein</fullName>
    </submittedName>
</protein>
<evidence type="ECO:0000256" key="1">
    <source>
        <dbReference type="SAM" id="MobiDB-lite"/>
    </source>
</evidence>
<accession>A0A1B7MSK2</accession>
<dbReference type="OrthoDB" id="2596481at2759"/>
<dbReference type="EMBL" id="KV448487">
    <property type="protein sequence ID" value="OAX35575.1"/>
    <property type="molecule type" value="Genomic_DNA"/>
</dbReference>
<feature type="region of interest" description="Disordered" evidence="1">
    <location>
        <begin position="87"/>
        <end position="132"/>
    </location>
</feature>
<feature type="compositionally biased region" description="Polar residues" evidence="1">
    <location>
        <begin position="1"/>
        <end position="22"/>
    </location>
</feature>
<sequence>MAHTPDTNSSVDIISTPSWSATDSEDDEVVWGISGESSSESSLSDYVLLPRTGTVRHVASTHDSDSDDSASETGLSLPFDLLSITTSSKADDESHTKQAQQKLSPGKRKAKGASSIEDPSSTPRSNSGAATPISSYEDASAFITRHLNSPTKEGRTSAKLQLLQAFVVELGASQHVPTSLTSARKLLKAEAHINIQEYVAVRGKDQGALREILHPSKRALRNSIRKTGKKKSLKWVKEHGLEVFLIGCYN</sequence>